<reference evidence="1 2" key="1">
    <citation type="submission" date="2024-09" db="EMBL/GenBank/DDBJ databases">
        <title>Rethinking Asexuality: The Enigmatic Case of Functional Sexual Genes in Lepraria (Stereocaulaceae).</title>
        <authorList>
            <person name="Doellman M."/>
            <person name="Sun Y."/>
            <person name="Barcenas-Pena A."/>
            <person name="Lumbsch H.T."/>
            <person name="Grewe F."/>
        </authorList>
    </citation>
    <scope>NUCLEOTIDE SEQUENCE [LARGE SCALE GENOMIC DNA]</scope>
    <source>
        <strain evidence="1 2">Mercado 3170</strain>
    </source>
</reference>
<accession>A0ABR4AC70</accession>
<organism evidence="1 2">
    <name type="scientific">Stereocaulon virgatum</name>
    <dbReference type="NCBI Taxonomy" id="373712"/>
    <lineage>
        <taxon>Eukaryota</taxon>
        <taxon>Fungi</taxon>
        <taxon>Dikarya</taxon>
        <taxon>Ascomycota</taxon>
        <taxon>Pezizomycotina</taxon>
        <taxon>Lecanoromycetes</taxon>
        <taxon>OSLEUM clade</taxon>
        <taxon>Lecanoromycetidae</taxon>
        <taxon>Lecanorales</taxon>
        <taxon>Lecanorineae</taxon>
        <taxon>Stereocaulaceae</taxon>
        <taxon>Stereocaulon</taxon>
    </lineage>
</organism>
<proteinExistence type="predicted"/>
<name>A0ABR4AC70_9LECA</name>
<protein>
    <recommendedName>
        <fullName evidence="3">Protein kinase domain-containing protein</fullName>
    </recommendedName>
</protein>
<comment type="caution">
    <text evidence="1">The sequence shown here is derived from an EMBL/GenBank/DDBJ whole genome shotgun (WGS) entry which is preliminary data.</text>
</comment>
<gene>
    <name evidence="1" type="ORF">N7G274_004948</name>
</gene>
<sequence length="274" mass="30805">MSLLELLKDAYSAQKNYQDQNFICCRTAQEIATEDRIDEWSISHPLWSTDTNAGKELISFTISPGNLFSSLASKSRDTKLFHNEAFERVCDSAGLSAGQKQEIIKYRSYVVMMFASGATQNVPRDAVLPFLKRGNLSRYGSYGVLYRVTVPGWHLHDYGDTAFIAEKCIRPVSDPSQGDWEKLFREVQTLQKRSDHPQHHSFTGIIHSGDWRIGTLCQDFASAVSTSRDGLSGLDVESSISVQYSKAFEIRTPSISLSLDLRTRFRYLLLAQGG</sequence>
<dbReference type="EMBL" id="JBEFKJ010000014">
    <property type="protein sequence ID" value="KAL2042456.1"/>
    <property type="molecule type" value="Genomic_DNA"/>
</dbReference>
<evidence type="ECO:0000313" key="2">
    <source>
        <dbReference type="Proteomes" id="UP001590950"/>
    </source>
</evidence>
<keyword evidence="2" id="KW-1185">Reference proteome</keyword>
<evidence type="ECO:0008006" key="3">
    <source>
        <dbReference type="Google" id="ProtNLM"/>
    </source>
</evidence>
<evidence type="ECO:0000313" key="1">
    <source>
        <dbReference type="EMBL" id="KAL2042456.1"/>
    </source>
</evidence>
<dbReference type="Proteomes" id="UP001590950">
    <property type="component" value="Unassembled WGS sequence"/>
</dbReference>